<dbReference type="InterPro" id="IPR036640">
    <property type="entry name" value="ABC1_TM_sf"/>
</dbReference>
<evidence type="ECO:0000256" key="4">
    <source>
        <dbReference type="ARBA" id="ARBA00022692"/>
    </source>
</evidence>
<dbReference type="InterPro" id="IPR039421">
    <property type="entry name" value="Type_1_exporter"/>
</dbReference>
<dbReference type="Pfam" id="PF00005">
    <property type="entry name" value="ABC_tran"/>
    <property type="match status" value="1"/>
</dbReference>
<proteinExistence type="predicted"/>
<dbReference type="Gene3D" id="1.20.1560.10">
    <property type="entry name" value="ABC transporter type 1, transmembrane domain"/>
    <property type="match status" value="1"/>
</dbReference>
<dbReference type="PROSITE" id="PS50929">
    <property type="entry name" value="ABC_TM1F"/>
    <property type="match status" value="1"/>
</dbReference>
<feature type="transmembrane region" description="Helical" evidence="9">
    <location>
        <begin position="62"/>
        <end position="81"/>
    </location>
</feature>
<comment type="caution">
    <text evidence="12">The sequence shown here is derived from an EMBL/GenBank/DDBJ whole genome shotgun (WGS) entry which is preliminary data.</text>
</comment>
<comment type="subcellular location">
    <subcellularLocation>
        <location evidence="1">Cell membrane</location>
        <topology evidence="1">Multi-pass membrane protein</topology>
    </subcellularLocation>
</comment>
<evidence type="ECO:0000256" key="7">
    <source>
        <dbReference type="ARBA" id="ARBA00022989"/>
    </source>
</evidence>
<dbReference type="PROSITE" id="PS50893">
    <property type="entry name" value="ABC_TRANSPORTER_2"/>
    <property type="match status" value="1"/>
</dbReference>
<feature type="domain" description="ABC transmembrane type-1" evidence="11">
    <location>
        <begin position="1"/>
        <end position="210"/>
    </location>
</feature>
<keyword evidence="5" id="KW-0547">Nucleotide-binding</keyword>
<keyword evidence="7 9" id="KW-1133">Transmembrane helix</keyword>
<dbReference type="Proteomes" id="UP000555763">
    <property type="component" value="Unassembled WGS sequence"/>
</dbReference>
<keyword evidence="4 9" id="KW-0812">Transmembrane</keyword>
<feature type="transmembrane region" description="Helical" evidence="9">
    <location>
        <begin position="182"/>
        <end position="205"/>
    </location>
</feature>
<dbReference type="InterPro" id="IPR003439">
    <property type="entry name" value="ABC_transporter-like_ATP-bd"/>
</dbReference>
<dbReference type="EMBL" id="AATLZG010000114">
    <property type="protein sequence ID" value="EFM8157665.1"/>
    <property type="molecule type" value="Genomic_DNA"/>
</dbReference>
<evidence type="ECO:0000256" key="2">
    <source>
        <dbReference type="ARBA" id="ARBA00022448"/>
    </source>
</evidence>
<dbReference type="GO" id="GO:0034040">
    <property type="term" value="F:ATPase-coupled lipid transmembrane transporter activity"/>
    <property type="evidence" value="ECO:0007669"/>
    <property type="project" value="TreeGrafter"/>
</dbReference>
<evidence type="ECO:0000259" key="10">
    <source>
        <dbReference type="PROSITE" id="PS50893"/>
    </source>
</evidence>
<dbReference type="SUPFAM" id="SSF52540">
    <property type="entry name" value="P-loop containing nucleoside triphosphate hydrolases"/>
    <property type="match status" value="1"/>
</dbReference>
<dbReference type="GO" id="GO:0005524">
    <property type="term" value="F:ATP binding"/>
    <property type="evidence" value="ECO:0007669"/>
    <property type="project" value="UniProtKB-KW"/>
</dbReference>
<dbReference type="SMART" id="SM00382">
    <property type="entry name" value="AAA"/>
    <property type="match status" value="1"/>
</dbReference>
<reference evidence="12 13" key="1">
    <citation type="submission" date="2020-02" db="EMBL/GenBank/DDBJ databases">
        <authorList>
            <consortium name="PulseNet: The National Subtyping Network for Foodborne Disease Surveillance"/>
            <person name="Tarr C.L."/>
            <person name="Trees E."/>
            <person name="Katz L.S."/>
            <person name="Carleton-Romer H.A."/>
            <person name="Stroika S."/>
            <person name="Kucerova Z."/>
            <person name="Roache K.F."/>
            <person name="Sabol A.L."/>
            <person name="Besser J."/>
            <person name="Gerner-Smidt P."/>
        </authorList>
    </citation>
    <scope>NUCLEOTIDE SEQUENCE [LARGE SCALE GENOMIC DNA]</scope>
    <source>
        <strain evidence="12 13">PNUSAE002719</strain>
    </source>
</reference>
<feature type="transmembrane region" description="Helical" evidence="9">
    <location>
        <begin position="34"/>
        <end position="56"/>
    </location>
</feature>
<protein>
    <submittedName>
        <fullName evidence="12">ATP-binding cassette domain-containing protein</fullName>
    </submittedName>
</protein>
<organism evidence="12 13">
    <name type="scientific">Escherichia coli</name>
    <dbReference type="NCBI Taxonomy" id="562"/>
    <lineage>
        <taxon>Bacteria</taxon>
        <taxon>Pseudomonadati</taxon>
        <taxon>Pseudomonadota</taxon>
        <taxon>Gammaproteobacteria</taxon>
        <taxon>Enterobacterales</taxon>
        <taxon>Enterobacteriaceae</taxon>
        <taxon>Escherichia</taxon>
    </lineage>
</organism>
<keyword evidence="6 12" id="KW-0067">ATP-binding</keyword>
<dbReference type="InterPro" id="IPR027417">
    <property type="entry name" value="P-loop_NTPase"/>
</dbReference>
<keyword evidence="8 9" id="KW-0472">Membrane</keyword>
<name>A0A828PHM5_ECOLX</name>
<dbReference type="GO" id="GO:0016887">
    <property type="term" value="F:ATP hydrolysis activity"/>
    <property type="evidence" value="ECO:0007669"/>
    <property type="project" value="InterPro"/>
</dbReference>
<dbReference type="Pfam" id="PF00664">
    <property type="entry name" value="ABC_membrane"/>
    <property type="match status" value="1"/>
</dbReference>
<feature type="transmembrane region" description="Helical" evidence="9">
    <location>
        <begin position="145"/>
        <end position="170"/>
    </location>
</feature>
<dbReference type="PANTHER" id="PTHR24221:SF248">
    <property type="entry name" value="ABC TRANSPORTER TRANSMEMBRANE REGION"/>
    <property type="match status" value="1"/>
</dbReference>
<evidence type="ECO:0000256" key="8">
    <source>
        <dbReference type="ARBA" id="ARBA00023136"/>
    </source>
</evidence>
<evidence type="ECO:0000256" key="3">
    <source>
        <dbReference type="ARBA" id="ARBA00022475"/>
    </source>
</evidence>
<evidence type="ECO:0000259" key="11">
    <source>
        <dbReference type="PROSITE" id="PS50929"/>
    </source>
</evidence>
<gene>
    <name evidence="12" type="ORF">A5U30_005496</name>
</gene>
<dbReference type="InterPro" id="IPR003593">
    <property type="entry name" value="AAA+_ATPase"/>
</dbReference>
<evidence type="ECO:0000256" key="5">
    <source>
        <dbReference type="ARBA" id="ARBA00022741"/>
    </source>
</evidence>
<evidence type="ECO:0000256" key="6">
    <source>
        <dbReference type="ARBA" id="ARBA00022840"/>
    </source>
</evidence>
<keyword evidence="3" id="KW-1003">Cell membrane</keyword>
<evidence type="ECO:0000313" key="12">
    <source>
        <dbReference type="EMBL" id="EFM8157665.1"/>
    </source>
</evidence>
<feature type="non-terminal residue" evidence="12">
    <location>
        <position position="1"/>
    </location>
</feature>
<dbReference type="FunFam" id="3.40.50.300:FF:000299">
    <property type="entry name" value="ABC transporter ATP-binding protein/permease"/>
    <property type="match status" value="1"/>
</dbReference>
<dbReference type="GO" id="GO:0005886">
    <property type="term" value="C:plasma membrane"/>
    <property type="evidence" value="ECO:0007669"/>
    <property type="project" value="UniProtKB-SubCell"/>
</dbReference>
<dbReference type="AlphaFoldDB" id="A0A828PHM5"/>
<evidence type="ECO:0000256" key="9">
    <source>
        <dbReference type="SAM" id="Phobius"/>
    </source>
</evidence>
<keyword evidence="2" id="KW-0813">Transport</keyword>
<dbReference type="SUPFAM" id="SSF90123">
    <property type="entry name" value="ABC transporter transmembrane region"/>
    <property type="match status" value="1"/>
</dbReference>
<sequence length="486" mass="53489">ALLRRVMAVKMSDRPASSGSYASNLREYESVREFMTSATLLAFVDLPFILLFIGVIGLVGGWLAVVPLTLVPLVILAGILLQRPLSRHINASMRESSQRQGLLVEALDGIETLKLNNAVNWVQRRWDGYTASVARSSIRVKNTSNVIICFSTAVQQLNTVLLVILGTYLIHSDDPHNRITMGALIAAVILSGRALAPLGQIASLATRFQQARLAMQGVNDIVRRPVERESQTHYLTVKDIQGEFRFSDVSFSYKPGLPDALCGLSLCIRPGERVGIIGSIGCGKSTLLKMMVGLYRQNRGQITLDGVAMQQLDPCFVRDKVFLLEQNPRLFLGTLRENLQLSRLPGSLSDVDMINAAGRFGFDRFIRHHPRGLDMQTGEGGQGLSGGQRQMVALTRMVLGSPRVVLLDEPTTGLDLQTESVVLKGLSHWSRGRTMVVVTHRLQVLNIVDRIVVMNEGRVMMDGPRDEILKKLSGKQQSGESRAITS</sequence>
<accession>A0A828PHM5</accession>
<dbReference type="Gene3D" id="3.40.50.300">
    <property type="entry name" value="P-loop containing nucleotide triphosphate hydrolases"/>
    <property type="match status" value="1"/>
</dbReference>
<dbReference type="PANTHER" id="PTHR24221">
    <property type="entry name" value="ATP-BINDING CASSETTE SUB-FAMILY B"/>
    <property type="match status" value="1"/>
</dbReference>
<evidence type="ECO:0000256" key="1">
    <source>
        <dbReference type="ARBA" id="ARBA00004651"/>
    </source>
</evidence>
<feature type="domain" description="ABC transporter" evidence="10">
    <location>
        <begin position="244"/>
        <end position="481"/>
    </location>
</feature>
<dbReference type="GO" id="GO:0140359">
    <property type="term" value="F:ABC-type transporter activity"/>
    <property type="evidence" value="ECO:0007669"/>
    <property type="project" value="InterPro"/>
</dbReference>
<evidence type="ECO:0000313" key="13">
    <source>
        <dbReference type="Proteomes" id="UP000555763"/>
    </source>
</evidence>
<dbReference type="InterPro" id="IPR011527">
    <property type="entry name" value="ABC1_TM_dom"/>
</dbReference>